<keyword evidence="4" id="KW-0479">Metal-binding</keyword>
<dbReference type="PANTHER" id="PTHR47354">
    <property type="entry name" value="NADH OXIDOREDUCTASE HCR"/>
    <property type="match status" value="1"/>
</dbReference>
<gene>
    <name evidence="12" type="ORF">ACFSCW_08575</name>
</gene>
<sequence length="359" mass="39355">MNEHFHELTIAEVRRETDDAVSLRFDLPDELREHFAFRAGQHVTLRAEIDGEELRRNYSVCVSPHDGELRIAIKQITDGRFSSWANRMLASGHAIELMPPHGSFTWVFDPDAARSYLGIAGGSGITPVLSLLKTALIEEPNSRFTLLYGNRHSGSIMFLEELAGLKNRFMDRLAVYHFLEDEFDEEAPLFNGRLDRGKLAEVLGRLVDPRGLDAAFICGPGPMMDAAETALLEAGTSADRILIERFTVDRPTGAAAEAQEAERRAAAGRQLMLTLDGRTRRLTFDSEHGSILDNARAAGLPAPYACKAGVCATCRAKVVLGEVTMAANYGLSAEEVASGYVLTCQAVPKTNEVVLDYDA</sequence>
<dbReference type="CDD" id="cd00207">
    <property type="entry name" value="fer2"/>
    <property type="match status" value="1"/>
</dbReference>
<evidence type="ECO:0000256" key="6">
    <source>
        <dbReference type="ARBA" id="ARBA00023002"/>
    </source>
</evidence>
<evidence type="ECO:0000256" key="4">
    <source>
        <dbReference type="ARBA" id="ARBA00022723"/>
    </source>
</evidence>
<dbReference type="InterPro" id="IPR008333">
    <property type="entry name" value="Cbr1-like_FAD-bd_dom"/>
</dbReference>
<dbReference type="Gene3D" id="3.40.50.80">
    <property type="entry name" value="Nucleotide-binding domain of ferredoxin-NADP reductase (FNR) module"/>
    <property type="match status" value="1"/>
</dbReference>
<organism evidence="12 13">
    <name type="scientific">Sphingomonas tabacisoli</name>
    <dbReference type="NCBI Taxonomy" id="2249466"/>
    <lineage>
        <taxon>Bacteria</taxon>
        <taxon>Pseudomonadati</taxon>
        <taxon>Pseudomonadota</taxon>
        <taxon>Alphaproteobacteria</taxon>
        <taxon>Sphingomonadales</taxon>
        <taxon>Sphingomonadaceae</taxon>
        <taxon>Sphingomonas</taxon>
    </lineage>
</organism>
<keyword evidence="5" id="KW-0274">FAD</keyword>
<dbReference type="EMBL" id="JBHUDY010000001">
    <property type="protein sequence ID" value="MFD1611853.1"/>
    <property type="molecule type" value="Genomic_DNA"/>
</dbReference>
<dbReference type="Pfam" id="PF00111">
    <property type="entry name" value="Fer2"/>
    <property type="match status" value="1"/>
</dbReference>
<evidence type="ECO:0000256" key="8">
    <source>
        <dbReference type="ARBA" id="ARBA00023014"/>
    </source>
</evidence>
<evidence type="ECO:0000256" key="5">
    <source>
        <dbReference type="ARBA" id="ARBA00022827"/>
    </source>
</evidence>
<keyword evidence="2" id="KW-0285">Flavoprotein</keyword>
<dbReference type="CDD" id="cd06214">
    <property type="entry name" value="PA_degradation_oxidoreductase_like"/>
    <property type="match status" value="1"/>
</dbReference>
<evidence type="ECO:0000256" key="3">
    <source>
        <dbReference type="ARBA" id="ARBA00022714"/>
    </source>
</evidence>
<keyword evidence="7" id="KW-0408">Iron</keyword>
<dbReference type="InterPro" id="IPR001433">
    <property type="entry name" value="OxRdtase_FAD/NAD-bd"/>
</dbReference>
<evidence type="ECO:0000256" key="9">
    <source>
        <dbReference type="ARBA" id="ARBA00034078"/>
    </source>
</evidence>
<dbReference type="InterPro" id="IPR036010">
    <property type="entry name" value="2Fe-2S_ferredoxin-like_sf"/>
</dbReference>
<dbReference type="InterPro" id="IPR012675">
    <property type="entry name" value="Beta-grasp_dom_sf"/>
</dbReference>
<feature type="domain" description="FAD-binding FR-type" evidence="11">
    <location>
        <begin position="3"/>
        <end position="107"/>
    </location>
</feature>
<name>A0ABW4I324_9SPHN</name>
<dbReference type="InterPro" id="IPR050415">
    <property type="entry name" value="MRET"/>
</dbReference>
<comment type="cofactor">
    <cofactor evidence="9">
        <name>[2Fe-2S] cluster</name>
        <dbReference type="ChEBI" id="CHEBI:190135"/>
    </cofactor>
</comment>
<comment type="cofactor">
    <cofactor evidence="1">
        <name>FAD</name>
        <dbReference type="ChEBI" id="CHEBI:57692"/>
    </cofactor>
</comment>
<accession>A0ABW4I324</accession>
<evidence type="ECO:0000259" key="10">
    <source>
        <dbReference type="PROSITE" id="PS51085"/>
    </source>
</evidence>
<dbReference type="RefSeq" id="WP_380888428.1">
    <property type="nucleotide sequence ID" value="NZ_JBHUDY010000001.1"/>
</dbReference>
<evidence type="ECO:0000256" key="7">
    <source>
        <dbReference type="ARBA" id="ARBA00023004"/>
    </source>
</evidence>
<dbReference type="SUPFAM" id="SSF52343">
    <property type="entry name" value="Ferredoxin reductase-like, C-terminal NADP-linked domain"/>
    <property type="match status" value="1"/>
</dbReference>
<dbReference type="Gene3D" id="3.10.20.30">
    <property type="match status" value="1"/>
</dbReference>
<dbReference type="PANTHER" id="PTHR47354:SF8">
    <property type="entry name" value="1,2-PHENYLACETYL-COA EPOXIDASE, SUBUNIT E"/>
    <property type="match status" value="1"/>
</dbReference>
<dbReference type="InterPro" id="IPR001709">
    <property type="entry name" value="Flavoprot_Pyr_Nucl_cyt_Rdtase"/>
</dbReference>
<reference evidence="13" key="1">
    <citation type="journal article" date="2019" name="Int. J. Syst. Evol. Microbiol.">
        <title>The Global Catalogue of Microorganisms (GCM) 10K type strain sequencing project: providing services to taxonomists for standard genome sequencing and annotation.</title>
        <authorList>
            <consortium name="The Broad Institute Genomics Platform"/>
            <consortium name="The Broad Institute Genome Sequencing Center for Infectious Disease"/>
            <person name="Wu L."/>
            <person name="Ma J."/>
        </authorList>
    </citation>
    <scope>NUCLEOTIDE SEQUENCE [LARGE SCALE GENOMIC DNA]</scope>
    <source>
        <strain evidence="13">CGMCC 1.16275</strain>
    </source>
</reference>
<evidence type="ECO:0000313" key="12">
    <source>
        <dbReference type="EMBL" id="MFD1611853.1"/>
    </source>
</evidence>
<dbReference type="SUPFAM" id="SSF54292">
    <property type="entry name" value="2Fe-2S ferredoxin-like"/>
    <property type="match status" value="1"/>
</dbReference>
<proteinExistence type="predicted"/>
<dbReference type="SUPFAM" id="SSF63380">
    <property type="entry name" value="Riboflavin synthase domain-like"/>
    <property type="match status" value="1"/>
</dbReference>
<evidence type="ECO:0000259" key="11">
    <source>
        <dbReference type="PROSITE" id="PS51384"/>
    </source>
</evidence>
<dbReference type="Pfam" id="PF00175">
    <property type="entry name" value="NAD_binding_1"/>
    <property type="match status" value="1"/>
</dbReference>
<dbReference type="Pfam" id="PF00970">
    <property type="entry name" value="FAD_binding_6"/>
    <property type="match status" value="1"/>
</dbReference>
<dbReference type="PROSITE" id="PS51085">
    <property type="entry name" value="2FE2S_FER_2"/>
    <property type="match status" value="1"/>
</dbReference>
<protein>
    <submittedName>
        <fullName evidence="12">2Fe-2S iron-sulfur cluster-binding protein</fullName>
    </submittedName>
</protein>
<evidence type="ECO:0000256" key="2">
    <source>
        <dbReference type="ARBA" id="ARBA00022630"/>
    </source>
</evidence>
<dbReference type="InterPro" id="IPR039261">
    <property type="entry name" value="FNR_nucleotide-bd"/>
</dbReference>
<dbReference type="Gene3D" id="2.40.30.10">
    <property type="entry name" value="Translation factors"/>
    <property type="match status" value="1"/>
</dbReference>
<dbReference type="Proteomes" id="UP001597115">
    <property type="component" value="Unassembled WGS sequence"/>
</dbReference>
<feature type="domain" description="2Fe-2S ferredoxin-type" evidence="10">
    <location>
        <begin position="269"/>
        <end position="359"/>
    </location>
</feature>
<dbReference type="InterPro" id="IPR017938">
    <property type="entry name" value="Riboflavin_synthase-like_b-brl"/>
</dbReference>
<comment type="caution">
    <text evidence="12">The sequence shown here is derived from an EMBL/GenBank/DDBJ whole genome shotgun (WGS) entry which is preliminary data.</text>
</comment>
<keyword evidence="3" id="KW-0001">2Fe-2S</keyword>
<evidence type="ECO:0000313" key="13">
    <source>
        <dbReference type="Proteomes" id="UP001597115"/>
    </source>
</evidence>
<keyword evidence="6" id="KW-0560">Oxidoreductase</keyword>
<keyword evidence="13" id="KW-1185">Reference proteome</keyword>
<keyword evidence="8" id="KW-0411">Iron-sulfur</keyword>
<dbReference type="PRINTS" id="PR00371">
    <property type="entry name" value="FPNCR"/>
</dbReference>
<dbReference type="PROSITE" id="PS51384">
    <property type="entry name" value="FAD_FR"/>
    <property type="match status" value="1"/>
</dbReference>
<dbReference type="InterPro" id="IPR001041">
    <property type="entry name" value="2Fe-2S_ferredoxin-type"/>
</dbReference>
<dbReference type="PROSITE" id="PS00197">
    <property type="entry name" value="2FE2S_FER_1"/>
    <property type="match status" value="1"/>
</dbReference>
<dbReference type="InterPro" id="IPR006058">
    <property type="entry name" value="2Fe2S_fd_BS"/>
</dbReference>
<dbReference type="InterPro" id="IPR017927">
    <property type="entry name" value="FAD-bd_FR_type"/>
</dbReference>
<dbReference type="PRINTS" id="PR00410">
    <property type="entry name" value="PHEHYDRXLASE"/>
</dbReference>
<evidence type="ECO:0000256" key="1">
    <source>
        <dbReference type="ARBA" id="ARBA00001974"/>
    </source>
</evidence>